<dbReference type="OrthoDB" id="9812260at2"/>
<dbReference type="NCBIfam" id="TIGR00254">
    <property type="entry name" value="GGDEF"/>
    <property type="match status" value="1"/>
</dbReference>
<proteinExistence type="predicted"/>
<accession>H8YYQ5</accession>
<dbReference type="GO" id="GO:0005886">
    <property type="term" value="C:plasma membrane"/>
    <property type="evidence" value="ECO:0007669"/>
    <property type="project" value="TreeGrafter"/>
</dbReference>
<evidence type="ECO:0000313" key="6">
    <source>
        <dbReference type="Proteomes" id="UP000002964"/>
    </source>
</evidence>
<dbReference type="InterPro" id="IPR050469">
    <property type="entry name" value="Diguanylate_Cyclase"/>
</dbReference>
<dbReference type="Gene3D" id="3.30.70.270">
    <property type="match status" value="1"/>
</dbReference>
<evidence type="ECO:0000259" key="4">
    <source>
        <dbReference type="PROSITE" id="PS50887"/>
    </source>
</evidence>
<evidence type="ECO:0000256" key="1">
    <source>
        <dbReference type="ARBA" id="ARBA00001946"/>
    </source>
</evidence>
<keyword evidence="3" id="KW-0175">Coiled coil</keyword>
<dbReference type="EC" id="2.7.7.65" evidence="2"/>
<dbReference type="InterPro" id="IPR029787">
    <property type="entry name" value="Nucleotide_cyclase"/>
</dbReference>
<dbReference type="SMART" id="SM00267">
    <property type="entry name" value="GGDEF"/>
    <property type="match status" value="1"/>
</dbReference>
<dbReference type="CDD" id="cd01949">
    <property type="entry name" value="GGDEF"/>
    <property type="match status" value="1"/>
</dbReference>
<keyword evidence="6" id="KW-1185">Reference proteome</keyword>
<evidence type="ECO:0000256" key="3">
    <source>
        <dbReference type="SAM" id="Coils"/>
    </source>
</evidence>
<evidence type="ECO:0000313" key="5">
    <source>
        <dbReference type="EMBL" id="EIC23581.1"/>
    </source>
</evidence>
<dbReference type="EMBL" id="JH603168">
    <property type="protein sequence ID" value="EIC23581.1"/>
    <property type="molecule type" value="Genomic_DNA"/>
</dbReference>
<dbReference type="Pfam" id="PF00990">
    <property type="entry name" value="GGDEF"/>
    <property type="match status" value="1"/>
</dbReference>
<dbReference type="GO" id="GO:1902201">
    <property type="term" value="P:negative regulation of bacterial-type flagellum-dependent cell motility"/>
    <property type="evidence" value="ECO:0007669"/>
    <property type="project" value="TreeGrafter"/>
</dbReference>
<name>H8YYQ5_9GAMM</name>
<sequence length="282" mass="32197">MIQPIESPDASFTLFAYEEKMLDQAEAMVQSLERIPEGLPEGFSLLRDAYRRSYRESRRLLRISDRLQLDLHRANQLLSEQTTKLQALNDQLHEEIQHRKVLEAELRRMATTDELTGISNRRHILELGEHEVRRHRRTQQPLTLMLCDLDYFKQVNDCYGHGIGDDVLCHFADLFRSELREGDVAGRLGGEEFLGILPETTLDDGLQVAERLRERLAQAQIQSQRGPIQMTLSIGVASLAKDEPLNRAIARADRSLYRAKDAGRNQVVADTLDSADAPITRD</sequence>
<feature type="coiled-coil region" evidence="3">
    <location>
        <begin position="71"/>
        <end position="105"/>
    </location>
</feature>
<dbReference type="eggNOG" id="COG3706">
    <property type="taxonomic scope" value="Bacteria"/>
</dbReference>
<dbReference type="SUPFAM" id="SSF55073">
    <property type="entry name" value="Nucleotide cyclase"/>
    <property type="match status" value="1"/>
</dbReference>
<evidence type="ECO:0000256" key="2">
    <source>
        <dbReference type="ARBA" id="ARBA00012528"/>
    </source>
</evidence>
<dbReference type="Proteomes" id="UP000002964">
    <property type="component" value="Unassembled WGS sequence"/>
</dbReference>
<dbReference type="GO" id="GO:0052621">
    <property type="term" value="F:diguanylate cyclase activity"/>
    <property type="evidence" value="ECO:0007669"/>
    <property type="project" value="UniProtKB-EC"/>
</dbReference>
<feature type="domain" description="GGDEF" evidence="4">
    <location>
        <begin position="140"/>
        <end position="272"/>
    </location>
</feature>
<dbReference type="HOGENOM" id="CLU_000445_11_5_6"/>
<organism evidence="5 6">
    <name type="scientific">Thiorhodovibrio frisius</name>
    <dbReference type="NCBI Taxonomy" id="631362"/>
    <lineage>
        <taxon>Bacteria</taxon>
        <taxon>Pseudomonadati</taxon>
        <taxon>Pseudomonadota</taxon>
        <taxon>Gammaproteobacteria</taxon>
        <taxon>Chromatiales</taxon>
        <taxon>Chromatiaceae</taxon>
        <taxon>Thiorhodovibrio</taxon>
    </lineage>
</organism>
<reference evidence="6" key="1">
    <citation type="submission" date="2011-06" db="EMBL/GenBank/DDBJ databases">
        <authorList>
            <consortium name="US DOE Joint Genome Institute (JGI-PGF)"/>
            <person name="Lucas S."/>
            <person name="Han J."/>
            <person name="Lapidus A."/>
            <person name="Cheng J.-F."/>
            <person name="Goodwin L."/>
            <person name="Pitluck S."/>
            <person name="Peters L."/>
            <person name="Land M.L."/>
            <person name="Hauser L."/>
            <person name="Vogl K."/>
            <person name="Liu Z."/>
            <person name="Overmann J."/>
            <person name="Frigaard N.-U."/>
            <person name="Bryant D.A."/>
            <person name="Woyke T.J."/>
        </authorList>
    </citation>
    <scope>NUCLEOTIDE SEQUENCE [LARGE SCALE GENOMIC DNA]</scope>
    <source>
        <strain evidence="6">970</strain>
    </source>
</reference>
<dbReference type="InterPro" id="IPR043128">
    <property type="entry name" value="Rev_trsase/Diguanyl_cyclase"/>
</dbReference>
<dbReference type="AlphaFoldDB" id="H8YYQ5"/>
<dbReference type="FunFam" id="3.30.70.270:FF:000001">
    <property type="entry name" value="Diguanylate cyclase domain protein"/>
    <property type="match status" value="1"/>
</dbReference>
<dbReference type="GO" id="GO:0043709">
    <property type="term" value="P:cell adhesion involved in single-species biofilm formation"/>
    <property type="evidence" value="ECO:0007669"/>
    <property type="project" value="TreeGrafter"/>
</dbReference>
<gene>
    <name evidence="5" type="ORF">Thi970DRAFT_01253</name>
</gene>
<comment type="cofactor">
    <cofactor evidence="1">
        <name>Mg(2+)</name>
        <dbReference type="ChEBI" id="CHEBI:18420"/>
    </cofactor>
</comment>
<dbReference type="RefSeq" id="WP_009147664.1">
    <property type="nucleotide sequence ID" value="NZ_CP121471.1"/>
</dbReference>
<dbReference type="PANTHER" id="PTHR45138:SF24">
    <property type="entry name" value="DIGUANYLATE CYCLASE DGCC-RELATED"/>
    <property type="match status" value="1"/>
</dbReference>
<dbReference type="InterPro" id="IPR000160">
    <property type="entry name" value="GGDEF_dom"/>
</dbReference>
<dbReference type="STRING" id="631362.Thi970DRAFT_01253"/>
<dbReference type="PANTHER" id="PTHR45138">
    <property type="entry name" value="REGULATORY COMPONENTS OF SENSORY TRANSDUCTION SYSTEM"/>
    <property type="match status" value="1"/>
</dbReference>
<dbReference type="PROSITE" id="PS50887">
    <property type="entry name" value="GGDEF"/>
    <property type="match status" value="1"/>
</dbReference>
<reference evidence="5 6" key="2">
    <citation type="submission" date="2011-11" db="EMBL/GenBank/DDBJ databases">
        <authorList>
            <consortium name="US DOE Joint Genome Institute"/>
            <person name="Lucas S."/>
            <person name="Han J."/>
            <person name="Lapidus A."/>
            <person name="Cheng J.-F."/>
            <person name="Goodwin L."/>
            <person name="Pitluck S."/>
            <person name="Peters L."/>
            <person name="Ovchinnikova G."/>
            <person name="Zhang X."/>
            <person name="Detter J.C."/>
            <person name="Han C."/>
            <person name="Tapia R."/>
            <person name="Land M."/>
            <person name="Hauser L."/>
            <person name="Kyrpides N."/>
            <person name="Ivanova N."/>
            <person name="Pagani I."/>
            <person name="Vogl K."/>
            <person name="Liu Z."/>
            <person name="Overmann J."/>
            <person name="Frigaard N.-U."/>
            <person name="Bryant D."/>
            <person name="Woyke T."/>
        </authorList>
    </citation>
    <scope>NUCLEOTIDE SEQUENCE [LARGE SCALE GENOMIC DNA]</scope>
    <source>
        <strain evidence="5 6">970</strain>
    </source>
</reference>
<protein>
    <recommendedName>
        <fullName evidence="2">diguanylate cyclase</fullName>
        <ecNumber evidence="2">2.7.7.65</ecNumber>
    </recommendedName>
</protein>